<proteinExistence type="predicted"/>
<feature type="transmembrane region" description="Helical" evidence="1">
    <location>
        <begin position="98"/>
        <end position="123"/>
    </location>
</feature>
<dbReference type="Proteomes" id="UP000269410">
    <property type="component" value="Unassembled WGS sequence"/>
</dbReference>
<dbReference type="AlphaFoldDB" id="A0A3M0YZJ6"/>
<gene>
    <name evidence="2" type="ORF">D6810_02715</name>
</gene>
<keyword evidence="1" id="KW-0812">Transmembrane</keyword>
<organism evidence="2 3">
    <name type="scientific">Candidatus Dojkabacteria bacterium</name>
    <dbReference type="NCBI Taxonomy" id="2099670"/>
    <lineage>
        <taxon>Bacteria</taxon>
        <taxon>Candidatus Dojkabacteria</taxon>
    </lineage>
</organism>
<name>A0A3M0YZJ6_9BACT</name>
<dbReference type="EMBL" id="RFKV01000087">
    <property type="protein sequence ID" value="RMD76874.1"/>
    <property type="molecule type" value="Genomic_DNA"/>
</dbReference>
<keyword evidence="1" id="KW-0472">Membrane</keyword>
<evidence type="ECO:0000313" key="3">
    <source>
        <dbReference type="Proteomes" id="UP000269410"/>
    </source>
</evidence>
<evidence type="ECO:0000256" key="1">
    <source>
        <dbReference type="SAM" id="Phobius"/>
    </source>
</evidence>
<accession>A0A3M0YZJ6</accession>
<evidence type="ECO:0000313" key="2">
    <source>
        <dbReference type="EMBL" id="RMD76874.1"/>
    </source>
</evidence>
<comment type="caution">
    <text evidence="2">The sequence shown here is derived from an EMBL/GenBank/DDBJ whole genome shotgun (WGS) entry which is preliminary data.</text>
</comment>
<reference evidence="2 3" key="1">
    <citation type="submission" date="2018-10" db="EMBL/GenBank/DDBJ databases">
        <title>Thermophilic Lithotrophy and Phototrophy in an Intertidal, Iron-rich, Geothermal Spring.</title>
        <authorList>
            <person name="Ward L.M."/>
            <person name="Idei A."/>
            <person name="Nakagawa M."/>
            <person name="Ueno Y."/>
            <person name="Fischer W."/>
            <person name="Mcglynn S.E."/>
        </authorList>
    </citation>
    <scope>NUCLEOTIDE SEQUENCE [LARGE SCALE GENOMIC DNA]</scope>
    <source>
        <strain evidence="2">J137</strain>
    </source>
</reference>
<feature type="transmembrane region" description="Helical" evidence="1">
    <location>
        <begin position="20"/>
        <end position="38"/>
    </location>
</feature>
<keyword evidence="1" id="KW-1133">Transmembrane helix</keyword>
<sequence>MSKVLNLQLVCNIKGKERDIRLKVSFLVGILFLLVRFLNVSPDIVLGIEIMVFSQLFLLFIFYMGILQYLFRFCVLLSFIDILKKISKEKSFRHDKDFYINLFQQVMITLLSLFLSSVTLALFSVSF</sequence>
<protein>
    <submittedName>
        <fullName evidence="2">Uncharacterized protein</fullName>
    </submittedName>
</protein>
<feature type="transmembrane region" description="Helical" evidence="1">
    <location>
        <begin position="50"/>
        <end position="77"/>
    </location>
</feature>